<gene>
    <name evidence="2" type="ORF">SLEP1_g13937</name>
</gene>
<name>A0AAV5IRA9_9ROSI</name>
<dbReference type="PANTHER" id="PTHR31672">
    <property type="entry name" value="BNACNNG10540D PROTEIN"/>
    <property type="match status" value="1"/>
</dbReference>
<dbReference type="SMART" id="SM00256">
    <property type="entry name" value="FBOX"/>
    <property type="match status" value="1"/>
</dbReference>
<dbReference type="InterPro" id="IPR006527">
    <property type="entry name" value="F-box-assoc_dom_typ1"/>
</dbReference>
<dbReference type="InterPro" id="IPR050796">
    <property type="entry name" value="SCF_F-box_component"/>
</dbReference>
<feature type="domain" description="F-box" evidence="1">
    <location>
        <begin position="7"/>
        <end position="48"/>
    </location>
</feature>
<dbReference type="Pfam" id="PF00646">
    <property type="entry name" value="F-box"/>
    <property type="match status" value="1"/>
</dbReference>
<dbReference type="InterPro" id="IPR017451">
    <property type="entry name" value="F-box-assoc_interact_dom"/>
</dbReference>
<dbReference type="SUPFAM" id="SSF81383">
    <property type="entry name" value="F-box domain"/>
    <property type="match status" value="1"/>
</dbReference>
<dbReference type="Proteomes" id="UP001054252">
    <property type="component" value="Unassembled WGS sequence"/>
</dbReference>
<reference evidence="2 3" key="1">
    <citation type="journal article" date="2021" name="Commun. Biol.">
        <title>The genome of Shorea leprosula (Dipterocarpaceae) highlights the ecological relevance of drought in aseasonal tropical rainforests.</title>
        <authorList>
            <person name="Ng K.K.S."/>
            <person name="Kobayashi M.J."/>
            <person name="Fawcett J.A."/>
            <person name="Hatakeyama M."/>
            <person name="Paape T."/>
            <person name="Ng C.H."/>
            <person name="Ang C.C."/>
            <person name="Tnah L.H."/>
            <person name="Lee C.T."/>
            <person name="Nishiyama T."/>
            <person name="Sese J."/>
            <person name="O'Brien M.J."/>
            <person name="Copetti D."/>
            <person name="Mohd Noor M.I."/>
            <person name="Ong R.C."/>
            <person name="Putra M."/>
            <person name="Sireger I.Z."/>
            <person name="Indrioko S."/>
            <person name="Kosugi Y."/>
            <person name="Izuno A."/>
            <person name="Isagi Y."/>
            <person name="Lee S.L."/>
            <person name="Shimizu K.K."/>
        </authorList>
    </citation>
    <scope>NUCLEOTIDE SEQUENCE [LARGE SCALE GENOMIC DNA]</scope>
    <source>
        <strain evidence="2">214</strain>
    </source>
</reference>
<evidence type="ECO:0000313" key="3">
    <source>
        <dbReference type="Proteomes" id="UP001054252"/>
    </source>
</evidence>
<dbReference type="InterPro" id="IPR001810">
    <property type="entry name" value="F-box_dom"/>
</dbReference>
<proteinExistence type="predicted"/>
<organism evidence="2 3">
    <name type="scientific">Rubroshorea leprosula</name>
    <dbReference type="NCBI Taxonomy" id="152421"/>
    <lineage>
        <taxon>Eukaryota</taxon>
        <taxon>Viridiplantae</taxon>
        <taxon>Streptophyta</taxon>
        <taxon>Embryophyta</taxon>
        <taxon>Tracheophyta</taxon>
        <taxon>Spermatophyta</taxon>
        <taxon>Magnoliopsida</taxon>
        <taxon>eudicotyledons</taxon>
        <taxon>Gunneridae</taxon>
        <taxon>Pentapetalae</taxon>
        <taxon>rosids</taxon>
        <taxon>malvids</taxon>
        <taxon>Malvales</taxon>
        <taxon>Dipterocarpaceae</taxon>
        <taxon>Rubroshorea</taxon>
    </lineage>
</organism>
<evidence type="ECO:0000259" key="1">
    <source>
        <dbReference type="SMART" id="SM00256"/>
    </source>
</evidence>
<dbReference type="PANTHER" id="PTHR31672:SF13">
    <property type="entry name" value="F-BOX PROTEIN CPR30-LIKE"/>
    <property type="match status" value="1"/>
</dbReference>
<dbReference type="NCBIfam" id="TIGR01640">
    <property type="entry name" value="F_box_assoc_1"/>
    <property type="match status" value="1"/>
</dbReference>
<dbReference type="EMBL" id="BPVZ01000017">
    <property type="protein sequence ID" value="GKV01380.1"/>
    <property type="molecule type" value="Genomic_DNA"/>
</dbReference>
<dbReference type="AlphaFoldDB" id="A0AAV5IRA9"/>
<dbReference type="Gene3D" id="1.20.1280.50">
    <property type="match status" value="1"/>
</dbReference>
<dbReference type="InterPro" id="IPR036047">
    <property type="entry name" value="F-box-like_dom_sf"/>
</dbReference>
<dbReference type="Pfam" id="PF07734">
    <property type="entry name" value="FBA_1"/>
    <property type="match status" value="1"/>
</dbReference>
<protein>
    <recommendedName>
        <fullName evidence="1">F-box domain-containing protein</fullName>
    </recommendedName>
</protein>
<evidence type="ECO:0000313" key="2">
    <source>
        <dbReference type="EMBL" id="GKV01380.1"/>
    </source>
</evidence>
<sequence length="369" mass="42661">MNANIELPEDLLIVDIFAKLPVKSLIRFMCLSKSWYQVISDPQFFHLHLRHSNQINKQFLLQISEKPLTLRSLSFCHHQLLREPVVLGPQVLLPSRSRWEMVGSCNGVLCLATSPQSIRYLGILNPSIKKLKLVLFPNLEDSFYPPTRGYRLVDQTSFSTEIGFGFDSRTSDFKMVIIFREIHSKRWRQVQVYSLRKNSWKVLSNVPNFLYDLYEPQVVVNGAFYWFVNSAISDCYSILKFDFTDETFKEIKMPDCFYEDQAYFYQVNGLGEVKGKLSLLLHSAAGISLEMWMMEDSGWVRQFVVNVRQLHAPRCLAMNDEVMLLLTRSNVGRILSCDLKTLKLTDHGEEQRPCAFAYTPSLALVGEEN</sequence>
<accession>A0AAV5IRA9</accession>
<keyword evidence="3" id="KW-1185">Reference proteome</keyword>
<comment type="caution">
    <text evidence="2">The sequence shown here is derived from an EMBL/GenBank/DDBJ whole genome shotgun (WGS) entry which is preliminary data.</text>
</comment>